<name>A0A345HEE5_9FLAO</name>
<feature type="transmembrane region" description="Helical" evidence="1">
    <location>
        <begin position="14"/>
        <end position="42"/>
    </location>
</feature>
<feature type="transmembrane region" description="Helical" evidence="1">
    <location>
        <begin position="86"/>
        <end position="105"/>
    </location>
</feature>
<protein>
    <submittedName>
        <fullName evidence="2">Uncharacterized protein</fullName>
    </submittedName>
</protein>
<dbReference type="KEGG" id="fat:DVK85_12235"/>
<dbReference type="EMBL" id="CP031188">
    <property type="protein sequence ID" value="AXG74955.1"/>
    <property type="molecule type" value="Genomic_DNA"/>
</dbReference>
<sequence>MAQRNTAYIDKLNIGLMFVALLPAILLPFELFLFVYAILGPLHYLTEINWLHKKQYFTSHKYDYLGIIVFILAVGLLVFFHSKYKFIIPILIFITFGASLSMVLFKSIGKKLITVISCVILGGVLFYFFREHFRIIFSILLPTIVHVFIFTGMFILVGALRSNSSVALLSLITFIACSVVTFLIPPTFSFSSISEYIYGNYSSFRNINRILMRFFSFIHVDDIRTSYTNTSYIKEGDLTLFFSDNGVRVMRFIAFAYTYHYLNWFSKTSIIQWHNTKKRNLIFIIAIWIISVLLYLYNYKTGLKWLYILSLGHVLLEFPLNFRSFIEVKKQVSLKIFNYKQS</sequence>
<accession>A0A345HEE5</accession>
<dbReference type="OrthoDB" id="114919at2"/>
<feature type="transmembrane region" description="Helical" evidence="1">
    <location>
        <begin position="280"/>
        <end position="299"/>
    </location>
</feature>
<evidence type="ECO:0000313" key="2">
    <source>
        <dbReference type="EMBL" id="AXG74955.1"/>
    </source>
</evidence>
<feature type="transmembrane region" description="Helical" evidence="1">
    <location>
        <begin position="112"/>
        <end position="129"/>
    </location>
</feature>
<evidence type="ECO:0000313" key="3">
    <source>
        <dbReference type="Proteomes" id="UP000253951"/>
    </source>
</evidence>
<keyword evidence="1" id="KW-1133">Transmembrane helix</keyword>
<feature type="transmembrane region" description="Helical" evidence="1">
    <location>
        <begin position="135"/>
        <end position="159"/>
    </location>
</feature>
<dbReference type="Proteomes" id="UP000253951">
    <property type="component" value="Chromosome"/>
</dbReference>
<dbReference type="AlphaFoldDB" id="A0A345HEE5"/>
<organism evidence="2 3">
    <name type="scientific">Flavobacterium arcticum</name>
    <dbReference type="NCBI Taxonomy" id="1784713"/>
    <lineage>
        <taxon>Bacteria</taxon>
        <taxon>Pseudomonadati</taxon>
        <taxon>Bacteroidota</taxon>
        <taxon>Flavobacteriia</taxon>
        <taxon>Flavobacteriales</taxon>
        <taxon>Flavobacteriaceae</taxon>
        <taxon>Flavobacterium</taxon>
    </lineage>
</organism>
<keyword evidence="1" id="KW-0472">Membrane</keyword>
<gene>
    <name evidence="2" type="ORF">DVK85_12235</name>
</gene>
<keyword evidence="1" id="KW-0812">Transmembrane</keyword>
<keyword evidence="3" id="KW-1185">Reference proteome</keyword>
<feature type="transmembrane region" description="Helical" evidence="1">
    <location>
        <begin position="62"/>
        <end position="80"/>
    </location>
</feature>
<dbReference type="RefSeq" id="WP_114678713.1">
    <property type="nucleotide sequence ID" value="NZ_CP031188.1"/>
</dbReference>
<feature type="transmembrane region" description="Helical" evidence="1">
    <location>
        <begin position="166"/>
        <end position="184"/>
    </location>
</feature>
<proteinExistence type="predicted"/>
<reference evidence="2 3" key="1">
    <citation type="submission" date="2018-07" db="EMBL/GenBank/DDBJ databases">
        <title>Complete genome sequence of Flavobacterium arcticum type strain SM1502T.</title>
        <authorList>
            <person name="Li Y."/>
            <person name="Li D.-D."/>
        </authorList>
    </citation>
    <scope>NUCLEOTIDE SEQUENCE [LARGE SCALE GENOMIC DNA]</scope>
    <source>
        <strain evidence="2 3">SM1502</strain>
    </source>
</reference>
<evidence type="ECO:0000256" key="1">
    <source>
        <dbReference type="SAM" id="Phobius"/>
    </source>
</evidence>